<evidence type="ECO:0000313" key="1">
    <source>
        <dbReference type="EMBL" id="GHF46068.1"/>
    </source>
</evidence>
<sequence>MSEISALWPVAPASEARWLVELNDDPYGTTGFQVPSGLYEDAAWVLNAMYEHVDGPGELSRDALVRSSREAMGAPVPCGVYSGGLGRAEHPGGGYRRLRWAELARRTGDPVVAPGYLPSYRSAPDGRLPDGGWPAGLETPTEGALDRPTWDRLIEVLIAHSPEGAGTRCLAFYNPLLTEEQDFDDHRVLAGRLGDAFALYDHPGHRSSPSNLWPEDRSWVTYTDWDLWGTKVAGPAALIGALLGDHFIEAVRLPWDS</sequence>
<evidence type="ECO:0000313" key="2">
    <source>
        <dbReference type="Proteomes" id="UP000638313"/>
    </source>
</evidence>
<proteinExistence type="predicted"/>
<organism evidence="1 2">
    <name type="scientific">Streptomyces mashuensis</name>
    <dbReference type="NCBI Taxonomy" id="33904"/>
    <lineage>
        <taxon>Bacteria</taxon>
        <taxon>Bacillati</taxon>
        <taxon>Actinomycetota</taxon>
        <taxon>Actinomycetes</taxon>
        <taxon>Kitasatosporales</taxon>
        <taxon>Streptomycetaceae</taxon>
        <taxon>Streptomyces</taxon>
    </lineage>
</organism>
<comment type="caution">
    <text evidence="1">The sequence shown here is derived from an EMBL/GenBank/DDBJ whole genome shotgun (WGS) entry which is preliminary data.</text>
</comment>
<reference evidence="1" key="2">
    <citation type="submission" date="2020-09" db="EMBL/GenBank/DDBJ databases">
        <authorList>
            <person name="Sun Q."/>
            <person name="Ohkuma M."/>
        </authorList>
    </citation>
    <scope>NUCLEOTIDE SEQUENCE</scope>
    <source>
        <strain evidence="1">JCM 4059</strain>
    </source>
</reference>
<dbReference type="Proteomes" id="UP000638313">
    <property type="component" value="Unassembled WGS sequence"/>
</dbReference>
<keyword evidence="2" id="KW-1185">Reference proteome</keyword>
<dbReference type="RefSeq" id="WP_190129971.1">
    <property type="nucleotide sequence ID" value="NZ_BNBD01000005.1"/>
</dbReference>
<gene>
    <name evidence="1" type="ORF">GCM10010218_29130</name>
</gene>
<dbReference type="EMBL" id="BNBD01000005">
    <property type="protein sequence ID" value="GHF46068.1"/>
    <property type="molecule type" value="Genomic_DNA"/>
</dbReference>
<reference evidence="1" key="1">
    <citation type="journal article" date="2014" name="Int. J. Syst. Evol. Microbiol.">
        <title>Complete genome sequence of Corynebacterium casei LMG S-19264T (=DSM 44701T), isolated from a smear-ripened cheese.</title>
        <authorList>
            <consortium name="US DOE Joint Genome Institute (JGI-PGF)"/>
            <person name="Walter F."/>
            <person name="Albersmeier A."/>
            <person name="Kalinowski J."/>
            <person name="Ruckert C."/>
        </authorList>
    </citation>
    <scope>NUCLEOTIDE SEQUENCE</scope>
    <source>
        <strain evidence="1">JCM 4059</strain>
    </source>
</reference>
<accession>A0A919B3R2</accession>
<protein>
    <submittedName>
        <fullName evidence="1">Uncharacterized protein</fullName>
    </submittedName>
</protein>
<name>A0A919B3R2_9ACTN</name>
<dbReference type="AlphaFoldDB" id="A0A919B3R2"/>